<organism evidence="3 4">
    <name type="scientific">Cryobacterium cheniae</name>
    <dbReference type="NCBI Taxonomy" id="1259262"/>
    <lineage>
        <taxon>Bacteria</taxon>
        <taxon>Bacillati</taxon>
        <taxon>Actinomycetota</taxon>
        <taxon>Actinomycetes</taxon>
        <taxon>Micrococcales</taxon>
        <taxon>Microbacteriaceae</taxon>
        <taxon>Cryobacterium</taxon>
    </lineage>
</organism>
<keyword evidence="3" id="KW-0328">Glycosyltransferase</keyword>
<dbReference type="Pfam" id="PF00156">
    <property type="entry name" value="Pribosyltran"/>
    <property type="match status" value="1"/>
</dbReference>
<evidence type="ECO:0000313" key="4">
    <source>
        <dbReference type="Proteomes" id="UP000298433"/>
    </source>
</evidence>
<dbReference type="InterPro" id="IPR029058">
    <property type="entry name" value="AB_hydrolase_fold"/>
</dbReference>
<evidence type="ECO:0000259" key="2">
    <source>
        <dbReference type="Pfam" id="PF00156"/>
    </source>
</evidence>
<feature type="region of interest" description="Disordered" evidence="1">
    <location>
        <begin position="451"/>
        <end position="471"/>
    </location>
</feature>
<dbReference type="EMBL" id="SOGN01000008">
    <property type="protein sequence ID" value="TFC83965.1"/>
    <property type="molecule type" value="Genomic_DNA"/>
</dbReference>
<sequence length="471" mass="49328">MVVFKDRVDAGRQLAEQLESLRGQDVVVLGLPRGGVPVAAEVAQALDLPLDVIVVRKLGVPYQPELAMGAIGEGGVLVLNNDVLSLAQIAEDELAAVERRERAELESRVIRFRQGRERQRLTGRTALIVDDGIATGSTARVACLVARGLGAAKVVFAVPVGAADSIRDLPGADEVVCLSVPRQLIAVGYHYFDFTPTTDDEVSALLGAADRRQSRRRMAPSGSERAAAPEAGSELPPADDAEVVIPVDTIVLGGHLRIPPAATGVVVFAHGSGSGRYSPRNRFVADVLHRAGLGTVLLDLLTEEEETDRANVFDIGLLAHRLSAVTGWLGTRPDSRSLPVGYFGASTGAGAALWAAADSGGRIAAVVSRGGRPDLAGRRLRQVHAPTLLIVGGADTIVLELNRQAQAALGGSSRLSVVPGATHLFEEPGTLAQAADLARDWFVDHLAPADRKPAARTAPSRAGTRATGATE</sequence>
<dbReference type="InterPro" id="IPR000836">
    <property type="entry name" value="PRTase_dom"/>
</dbReference>
<keyword evidence="4" id="KW-1185">Reference proteome</keyword>
<feature type="domain" description="Phosphoribosyltransferase" evidence="2">
    <location>
        <begin position="9"/>
        <end position="178"/>
    </location>
</feature>
<evidence type="ECO:0000313" key="3">
    <source>
        <dbReference type="EMBL" id="TFC83965.1"/>
    </source>
</evidence>
<dbReference type="InterPro" id="IPR029057">
    <property type="entry name" value="PRTase-like"/>
</dbReference>
<dbReference type="Gene3D" id="3.40.50.1820">
    <property type="entry name" value="alpha/beta hydrolase"/>
    <property type="match status" value="1"/>
</dbReference>
<accession>A0A4R8XY58</accession>
<name>A0A4R8XY58_9MICO</name>
<dbReference type="Gene3D" id="3.30.1310.20">
    <property type="entry name" value="PRTase-like"/>
    <property type="match status" value="1"/>
</dbReference>
<comment type="caution">
    <text evidence="3">The sequence shown here is derived from an EMBL/GenBank/DDBJ whole genome shotgun (WGS) entry which is preliminary data.</text>
</comment>
<dbReference type="AlphaFoldDB" id="A0A4R8XY58"/>
<proteinExistence type="predicted"/>
<dbReference type="Gene3D" id="3.40.50.2020">
    <property type="match status" value="1"/>
</dbReference>
<dbReference type="CDD" id="cd06223">
    <property type="entry name" value="PRTases_typeI"/>
    <property type="match status" value="1"/>
</dbReference>
<protein>
    <submittedName>
        <fullName evidence="3">Phosphoribosyltransferase</fullName>
    </submittedName>
</protein>
<dbReference type="SUPFAM" id="SSF53474">
    <property type="entry name" value="alpha/beta-Hydrolases"/>
    <property type="match status" value="1"/>
</dbReference>
<dbReference type="SUPFAM" id="SSF53271">
    <property type="entry name" value="PRTase-like"/>
    <property type="match status" value="1"/>
</dbReference>
<evidence type="ECO:0000256" key="1">
    <source>
        <dbReference type="SAM" id="MobiDB-lite"/>
    </source>
</evidence>
<dbReference type="GO" id="GO:0016757">
    <property type="term" value="F:glycosyltransferase activity"/>
    <property type="evidence" value="ECO:0007669"/>
    <property type="project" value="UniProtKB-KW"/>
</dbReference>
<dbReference type="Proteomes" id="UP000298433">
    <property type="component" value="Unassembled WGS sequence"/>
</dbReference>
<feature type="region of interest" description="Disordered" evidence="1">
    <location>
        <begin position="213"/>
        <end position="237"/>
    </location>
</feature>
<keyword evidence="3" id="KW-0808">Transferase</keyword>
<dbReference type="RefSeq" id="WP_134368651.1">
    <property type="nucleotide sequence ID" value="NZ_SOGN01000008.1"/>
</dbReference>
<reference evidence="3 4" key="1">
    <citation type="submission" date="2019-03" db="EMBL/GenBank/DDBJ databases">
        <title>Genomics of glacier-inhabiting Cryobacterium strains.</title>
        <authorList>
            <person name="Liu Q."/>
            <person name="Xin Y.-H."/>
        </authorList>
    </citation>
    <scope>NUCLEOTIDE SEQUENCE [LARGE SCALE GENOMIC DNA]</scope>
    <source>
        <strain evidence="3 4">TMT2-48-2</strain>
    </source>
</reference>
<gene>
    <name evidence="3" type="ORF">E3T23_01565</name>
</gene>
<dbReference type="OrthoDB" id="9810066at2"/>